<proteinExistence type="predicted"/>
<keyword evidence="1" id="KW-1133">Transmembrane helix</keyword>
<feature type="non-terminal residue" evidence="2">
    <location>
        <position position="1"/>
    </location>
</feature>
<gene>
    <name evidence="2" type="ORF">T4A_922</name>
</gene>
<dbReference type="Proteomes" id="UP000054632">
    <property type="component" value="Unassembled WGS sequence"/>
</dbReference>
<organism evidence="2 3">
    <name type="scientific">Trichinella pseudospiralis</name>
    <name type="common">Parasitic roundworm</name>
    <dbReference type="NCBI Taxonomy" id="6337"/>
    <lineage>
        <taxon>Eukaryota</taxon>
        <taxon>Metazoa</taxon>
        <taxon>Ecdysozoa</taxon>
        <taxon>Nematoda</taxon>
        <taxon>Enoplea</taxon>
        <taxon>Dorylaimia</taxon>
        <taxon>Trichinellida</taxon>
        <taxon>Trichinellidae</taxon>
        <taxon>Trichinella</taxon>
    </lineage>
</organism>
<comment type="caution">
    <text evidence="2">The sequence shown here is derived from an EMBL/GenBank/DDBJ whole genome shotgun (WGS) entry which is preliminary data.</text>
</comment>
<feature type="transmembrane region" description="Helical" evidence="1">
    <location>
        <begin position="6"/>
        <end position="31"/>
    </location>
</feature>
<evidence type="ECO:0000256" key="1">
    <source>
        <dbReference type="SAM" id="Phobius"/>
    </source>
</evidence>
<feature type="transmembrane region" description="Helical" evidence="1">
    <location>
        <begin position="74"/>
        <end position="91"/>
    </location>
</feature>
<keyword evidence="1" id="KW-0812">Transmembrane</keyword>
<feature type="non-terminal residue" evidence="2">
    <location>
        <position position="92"/>
    </location>
</feature>
<name>A0A0V1DT85_TRIPS</name>
<accession>A0A0V1DT85</accession>
<sequence>LSLYTLWITLVFLNKLSLYTLWITLVFLYLVDLQKPVKLNKFFYENRTTNIYRVESMLCRNYNPKKRQRKFSKLFYGNFNLIVINCHYALYG</sequence>
<evidence type="ECO:0000313" key="2">
    <source>
        <dbReference type="EMBL" id="KRY64748.1"/>
    </source>
</evidence>
<reference evidence="2 3" key="1">
    <citation type="submission" date="2015-01" db="EMBL/GenBank/DDBJ databases">
        <title>Evolution of Trichinella species and genotypes.</title>
        <authorList>
            <person name="Korhonen P.K."/>
            <person name="Edoardo P."/>
            <person name="Giuseppe L.R."/>
            <person name="Gasser R.B."/>
        </authorList>
    </citation>
    <scope>NUCLEOTIDE SEQUENCE [LARGE SCALE GENOMIC DNA]</scope>
    <source>
        <strain evidence="2">ISS13</strain>
    </source>
</reference>
<protein>
    <submittedName>
        <fullName evidence="2">Uncharacterized protein</fullName>
    </submittedName>
</protein>
<dbReference type="AlphaFoldDB" id="A0A0V1DT85"/>
<keyword evidence="1" id="KW-0472">Membrane</keyword>
<dbReference type="EMBL" id="JYDR01000288">
    <property type="protein sequence ID" value="KRY64748.1"/>
    <property type="molecule type" value="Genomic_DNA"/>
</dbReference>
<evidence type="ECO:0000313" key="3">
    <source>
        <dbReference type="Proteomes" id="UP000054632"/>
    </source>
</evidence>